<feature type="compositionally biased region" description="Polar residues" evidence="1">
    <location>
        <begin position="64"/>
        <end position="75"/>
    </location>
</feature>
<dbReference type="Gene3D" id="2.60.40.10">
    <property type="entry name" value="Immunoglobulins"/>
    <property type="match status" value="1"/>
</dbReference>
<dbReference type="CDD" id="cd00063">
    <property type="entry name" value="FN3"/>
    <property type="match status" value="1"/>
</dbReference>
<name>A0ABY7DFM7_MYAAR</name>
<organism evidence="3 4">
    <name type="scientific">Mya arenaria</name>
    <name type="common">Soft-shell clam</name>
    <dbReference type="NCBI Taxonomy" id="6604"/>
    <lineage>
        <taxon>Eukaryota</taxon>
        <taxon>Metazoa</taxon>
        <taxon>Spiralia</taxon>
        <taxon>Lophotrochozoa</taxon>
        <taxon>Mollusca</taxon>
        <taxon>Bivalvia</taxon>
        <taxon>Autobranchia</taxon>
        <taxon>Heteroconchia</taxon>
        <taxon>Euheterodonta</taxon>
        <taxon>Imparidentia</taxon>
        <taxon>Neoheterodontei</taxon>
        <taxon>Myida</taxon>
        <taxon>Myoidea</taxon>
        <taxon>Myidae</taxon>
        <taxon>Mya</taxon>
    </lineage>
</organism>
<evidence type="ECO:0000259" key="2">
    <source>
        <dbReference type="PROSITE" id="PS50853"/>
    </source>
</evidence>
<dbReference type="Pfam" id="PF00041">
    <property type="entry name" value="fn3"/>
    <property type="match status" value="1"/>
</dbReference>
<sequence>MLLPISKLNEEEARMMCQPCTVRDDNNQASFVCPECNDIHFCSECASEHRATSVNQNDVYTDQASTSKTLHQNQQEQDRPGKPLASDIGSDTVTLSWEKPANFRNCDYFQIGYKDTNGAKKWRFYHGEFTESTIRLTNLKSDTKFVFRVRVVYDDIEGPYSEESEEIVIASSLASRLVNYAVRVDNGDNVPAMYALPMTELTKA</sequence>
<evidence type="ECO:0000313" key="4">
    <source>
        <dbReference type="Proteomes" id="UP001164746"/>
    </source>
</evidence>
<proteinExistence type="predicted"/>
<dbReference type="InterPro" id="IPR003961">
    <property type="entry name" value="FN3_dom"/>
</dbReference>
<dbReference type="EMBL" id="CP111012">
    <property type="protein sequence ID" value="WAQ94888.1"/>
    <property type="molecule type" value="Genomic_DNA"/>
</dbReference>
<gene>
    <name evidence="3" type="ORF">MAR_007359</name>
</gene>
<reference evidence="3" key="1">
    <citation type="submission" date="2022-11" db="EMBL/GenBank/DDBJ databases">
        <title>Centuries of genome instability and evolution in soft-shell clam transmissible cancer (bioRxiv).</title>
        <authorList>
            <person name="Hart S.F.M."/>
            <person name="Yonemitsu M.A."/>
            <person name="Giersch R.M."/>
            <person name="Beal B.F."/>
            <person name="Arriagada G."/>
            <person name="Davis B.W."/>
            <person name="Ostrander E.A."/>
            <person name="Goff S.P."/>
            <person name="Metzger M.J."/>
        </authorList>
    </citation>
    <scope>NUCLEOTIDE SEQUENCE</scope>
    <source>
        <strain evidence="3">MELC-2E11</strain>
        <tissue evidence="3">Siphon/mantle</tissue>
    </source>
</reference>
<feature type="region of interest" description="Disordered" evidence="1">
    <location>
        <begin position="64"/>
        <end position="86"/>
    </location>
</feature>
<keyword evidence="4" id="KW-1185">Reference proteome</keyword>
<accession>A0ABY7DFM7</accession>
<evidence type="ECO:0000313" key="3">
    <source>
        <dbReference type="EMBL" id="WAQ94888.1"/>
    </source>
</evidence>
<evidence type="ECO:0000256" key="1">
    <source>
        <dbReference type="SAM" id="MobiDB-lite"/>
    </source>
</evidence>
<dbReference type="InterPro" id="IPR013783">
    <property type="entry name" value="Ig-like_fold"/>
</dbReference>
<feature type="domain" description="Fibronectin type-III" evidence="2">
    <location>
        <begin position="79"/>
        <end position="172"/>
    </location>
</feature>
<dbReference type="Proteomes" id="UP001164746">
    <property type="component" value="Chromosome 1"/>
</dbReference>
<dbReference type="PROSITE" id="PS50853">
    <property type="entry name" value="FN3"/>
    <property type="match status" value="1"/>
</dbReference>
<dbReference type="SMART" id="SM00060">
    <property type="entry name" value="FN3"/>
    <property type="match status" value="1"/>
</dbReference>
<dbReference type="InterPro" id="IPR036116">
    <property type="entry name" value="FN3_sf"/>
</dbReference>
<protein>
    <recommendedName>
        <fullName evidence="2">Fibronectin type-III domain-containing protein</fullName>
    </recommendedName>
</protein>
<dbReference type="SUPFAM" id="SSF49265">
    <property type="entry name" value="Fibronectin type III"/>
    <property type="match status" value="1"/>
</dbReference>